<dbReference type="AlphaFoldDB" id="U7Q7U9"/>
<name>U7Q7U9_SPOS1</name>
<dbReference type="GO" id="GO:0016787">
    <property type="term" value="F:hydrolase activity"/>
    <property type="evidence" value="ECO:0007669"/>
    <property type="project" value="InterPro"/>
</dbReference>
<dbReference type="Pfam" id="PF01738">
    <property type="entry name" value="DLH"/>
    <property type="match status" value="1"/>
</dbReference>
<dbReference type="InterPro" id="IPR029058">
    <property type="entry name" value="AB_hydrolase_fold"/>
</dbReference>
<dbReference type="SUPFAM" id="SSF53474">
    <property type="entry name" value="alpha/beta-Hydrolases"/>
    <property type="match status" value="1"/>
</dbReference>
<evidence type="ECO:0000313" key="3">
    <source>
        <dbReference type="EMBL" id="ERT03302.1"/>
    </source>
</evidence>
<feature type="signal peptide" evidence="1">
    <location>
        <begin position="1"/>
        <end position="18"/>
    </location>
</feature>
<feature type="domain" description="Dienelactone hydrolase" evidence="2">
    <location>
        <begin position="97"/>
        <end position="287"/>
    </location>
</feature>
<evidence type="ECO:0000313" key="4">
    <source>
        <dbReference type="Proteomes" id="UP000018087"/>
    </source>
</evidence>
<dbReference type="Gene3D" id="3.40.50.1820">
    <property type="entry name" value="alpha/beta hydrolase"/>
    <property type="match status" value="1"/>
</dbReference>
<dbReference type="HOGENOM" id="CLU_054590_2_1_1"/>
<organism evidence="3 4">
    <name type="scientific">Sporothrix schenckii (strain ATCC 58251 / de Perez 2211183)</name>
    <name type="common">Rose-picker's disease fungus</name>
    <dbReference type="NCBI Taxonomy" id="1391915"/>
    <lineage>
        <taxon>Eukaryota</taxon>
        <taxon>Fungi</taxon>
        <taxon>Dikarya</taxon>
        <taxon>Ascomycota</taxon>
        <taxon>Pezizomycotina</taxon>
        <taxon>Sordariomycetes</taxon>
        <taxon>Sordariomycetidae</taxon>
        <taxon>Ophiostomatales</taxon>
        <taxon>Ophiostomataceae</taxon>
        <taxon>Sporothrix</taxon>
    </lineage>
</organism>
<dbReference type="STRING" id="1391915.U7Q7U9"/>
<gene>
    <name evidence="3" type="ORF">HMPREF1624_01611</name>
</gene>
<accession>U7Q7U9</accession>
<evidence type="ECO:0000259" key="2">
    <source>
        <dbReference type="Pfam" id="PF01738"/>
    </source>
</evidence>
<protein>
    <recommendedName>
        <fullName evidence="2">Dienelactone hydrolase domain-containing protein</fullName>
    </recommendedName>
</protein>
<reference evidence="4" key="1">
    <citation type="journal article" date="2014" name="Genome Announc.">
        <title>Genome sequence of the pathogenic fungus Sporothrix schenckii (ATCC 58251).</title>
        <authorList>
            <person name="Cuomo C.A."/>
            <person name="Rodriguez-Del Valle N."/>
            <person name="Perez-Sanchez L."/>
            <person name="Abouelleil A."/>
            <person name="Goldberg J."/>
            <person name="Young S."/>
            <person name="Zeng Q."/>
            <person name="Birren B.W."/>
        </authorList>
    </citation>
    <scope>NUCLEOTIDE SEQUENCE [LARGE SCALE GENOMIC DNA]</scope>
    <source>
        <strain evidence="4">ATCC 58251 / de Perez 2211183</strain>
    </source>
</reference>
<evidence type="ECO:0000256" key="1">
    <source>
        <dbReference type="SAM" id="SignalP"/>
    </source>
</evidence>
<dbReference type="OrthoDB" id="17560at2759"/>
<proteinExistence type="predicted"/>
<dbReference type="PANTHER" id="PTHR17630:SF44">
    <property type="entry name" value="PROTEIN AIM2"/>
    <property type="match status" value="1"/>
</dbReference>
<dbReference type="eggNOG" id="KOG3043">
    <property type="taxonomic scope" value="Eukaryota"/>
</dbReference>
<dbReference type="InterPro" id="IPR002925">
    <property type="entry name" value="Dienelactn_hydro"/>
</dbReference>
<dbReference type="PANTHER" id="PTHR17630">
    <property type="entry name" value="DIENELACTONE HYDROLASE"/>
    <property type="match status" value="1"/>
</dbReference>
<feature type="chain" id="PRO_5004686107" description="Dienelactone hydrolase domain-containing protein" evidence="1">
    <location>
        <begin position="19"/>
        <end position="290"/>
    </location>
</feature>
<keyword evidence="1" id="KW-0732">Signal</keyword>
<keyword evidence="4" id="KW-1185">Reference proteome</keyword>
<sequence>MLPSLLIVLGAAAATTWAHTCPVADTSIVAHSGTPVGKIEAHNGFDMYISKPEGNATKAVLYLTDVFGIQLAENKLHVPPPQLRARPSPFTRTLTDRRRSLADSFARAGFLTVAPDLFNGTPAPGDINVPGFNTTAFLNDHGPAQTDPIVAAGLAYIRSLGITRVGATGYCFGGRYAFRAGSNLTTTSIRPGQGARAVFAAHPSMLGDEEIAAIQGPASVAAAETDALMPAARRTEITALLQNSGQEYSFAVYGGTSHGFGVRVNVTDPRQKFAKEEAFLQAARWFSVWL</sequence>
<dbReference type="EMBL" id="KI440842">
    <property type="protein sequence ID" value="ERT03302.1"/>
    <property type="molecule type" value="Genomic_DNA"/>
</dbReference>
<dbReference type="Proteomes" id="UP000018087">
    <property type="component" value="Unassembled WGS sequence"/>
</dbReference>